<evidence type="ECO:0000313" key="3">
    <source>
        <dbReference type="Proteomes" id="UP000032233"/>
    </source>
</evidence>
<feature type="domain" description="UspA" evidence="1">
    <location>
        <begin position="4"/>
        <end position="143"/>
    </location>
</feature>
<keyword evidence="3" id="KW-1185">Reference proteome</keyword>
<proteinExistence type="predicted"/>
<accession>A0A0D2JRY8</accession>
<name>A0A0D2JRY8_9BACT</name>
<dbReference type="OrthoDB" id="5421560at2"/>
<dbReference type="CDD" id="cd00293">
    <property type="entry name" value="USP-like"/>
    <property type="match status" value="1"/>
</dbReference>
<dbReference type="Gene3D" id="3.40.50.620">
    <property type="entry name" value="HUPs"/>
    <property type="match status" value="1"/>
</dbReference>
<dbReference type="Pfam" id="PF00582">
    <property type="entry name" value="Usp"/>
    <property type="match status" value="1"/>
</dbReference>
<dbReference type="Proteomes" id="UP000032233">
    <property type="component" value="Unassembled WGS sequence"/>
</dbReference>
<dbReference type="AlphaFoldDB" id="A0A0D2JRY8"/>
<dbReference type="SUPFAM" id="SSF52402">
    <property type="entry name" value="Adenine nucleotide alpha hydrolases-like"/>
    <property type="match status" value="1"/>
</dbReference>
<reference evidence="2 3" key="1">
    <citation type="submission" date="2013-11" db="EMBL/GenBank/DDBJ databases">
        <title>Metagenomic analysis of a methanogenic consortium involved in long chain n-alkane degradation.</title>
        <authorList>
            <person name="Davidova I.A."/>
            <person name="Callaghan A.V."/>
            <person name="Wawrik B."/>
            <person name="Pruitt S."/>
            <person name="Marks C."/>
            <person name="Duncan K.E."/>
            <person name="Suflita J.M."/>
        </authorList>
    </citation>
    <scope>NUCLEOTIDE SEQUENCE [LARGE SCALE GENOMIC DNA]</scope>
    <source>
        <strain evidence="2 3">SPR</strain>
    </source>
</reference>
<evidence type="ECO:0000259" key="1">
    <source>
        <dbReference type="Pfam" id="PF00582"/>
    </source>
</evidence>
<dbReference type="InterPro" id="IPR006016">
    <property type="entry name" value="UspA"/>
</dbReference>
<comment type="caution">
    <text evidence="2">The sequence shown here is derived from an EMBL/GenBank/DDBJ whole genome shotgun (WGS) entry which is preliminary data.</text>
</comment>
<protein>
    <recommendedName>
        <fullName evidence="1">UspA domain-containing protein</fullName>
    </recommendedName>
</protein>
<evidence type="ECO:0000313" key="2">
    <source>
        <dbReference type="EMBL" id="KIX12280.1"/>
    </source>
</evidence>
<dbReference type="InParanoid" id="A0A0D2JRY8"/>
<dbReference type="RefSeq" id="WP_044350847.1">
    <property type="nucleotide sequence ID" value="NZ_AZAC01000034.1"/>
</dbReference>
<gene>
    <name evidence="2" type="ORF">X474_19960</name>
</gene>
<dbReference type="STRING" id="1429043.X474_19960"/>
<dbReference type="InterPro" id="IPR014729">
    <property type="entry name" value="Rossmann-like_a/b/a_fold"/>
</dbReference>
<organism evidence="2 3">
    <name type="scientific">Dethiosulfatarculus sandiegensis</name>
    <dbReference type="NCBI Taxonomy" id="1429043"/>
    <lineage>
        <taxon>Bacteria</taxon>
        <taxon>Pseudomonadati</taxon>
        <taxon>Thermodesulfobacteriota</taxon>
        <taxon>Desulfarculia</taxon>
        <taxon>Desulfarculales</taxon>
        <taxon>Desulfarculaceae</taxon>
        <taxon>Dethiosulfatarculus</taxon>
    </lineage>
</organism>
<sequence length="154" mass="17691">MAKQKILVPYDFSPLDRMALDFLVQTFGQREEVEVTLFHVYAPLPQVNTTTGNVTSRLKTGMNFLSRELTRKEEELKNIVKYLAENGFEEDAVKVVFRPRGKDVADEILETIYKGFFNIVILTQRKDRVTRFFVRNIQSRVLAGLRGATACLVT</sequence>
<dbReference type="EMBL" id="AZAC01000034">
    <property type="protein sequence ID" value="KIX12280.1"/>
    <property type="molecule type" value="Genomic_DNA"/>
</dbReference>